<name>A0AAW2J210_9LAMI</name>
<gene>
    <name evidence="1" type="ORF">Sangu_2685800</name>
</gene>
<accession>A0AAW2J210</accession>
<dbReference type="PANTHER" id="PTHR31286:SF179">
    <property type="entry name" value="RNASE H TYPE-1 DOMAIN-CONTAINING PROTEIN"/>
    <property type="match status" value="1"/>
</dbReference>
<dbReference type="AlphaFoldDB" id="A0AAW2J210"/>
<dbReference type="InterPro" id="IPR040256">
    <property type="entry name" value="At4g02000-like"/>
</dbReference>
<evidence type="ECO:0000313" key="1">
    <source>
        <dbReference type="EMBL" id="KAL0287588.1"/>
    </source>
</evidence>
<reference evidence="1" key="1">
    <citation type="submission" date="2020-06" db="EMBL/GenBank/DDBJ databases">
        <authorList>
            <person name="Li T."/>
            <person name="Hu X."/>
            <person name="Zhang T."/>
            <person name="Song X."/>
            <person name="Zhang H."/>
            <person name="Dai N."/>
            <person name="Sheng W."/>
            <person name="Hou X."/>
            <person name="Wei L."/>
        </authorList>
    </citation>
    <scope>NUCLEOTIDE SEQUENCE</scope>
    <source>
        <strain evidence="1">G01</strain>
        <tissue evidence="1">Leaf</tissue>
    </source>
</reference>
<dbReference type="PANTHER" id="PTHR31286">
    <property type="entry name" value="GLYCINE-RICH CELL WALL STRUCTURAL PROTEIN 1.8-LIKE"/>
    <property type="match status" value="1"/>
</dbReference>
<proteinExistence type="predicted"/>
<dbReference type="EMBL" id="JACGWK010001482">
    <property type="protein sequence ID" value="KAL0287588.1"/>
    <property type="molecule type" value="Genomic_DNA"/>
</dbReference>
<comment type="caution">
    <text evidence="1">The sequence shown here is derived from an EMBL/GenBank/DDBJ whole genome shotgun (WGS) entry which is preliminary data.</text>
</comment>
<sequence length="155" mass="17781">MWFVDGFPMRVFKWTPTFNPREESPIVPVWVRLPELPIQFFDREALFSIARLLGTPLRTDVSTTTLVRPSVARVCVEINSLEPLKTEIGLGFGTEVFIQPLIYKRLPKYCGTCKHLGHTEDECYEKLKSRGSVRQVDRDDQRASDLAVLRAKLDA</sequence>
<evidence type="ECO:0008006" key="2">
    <source>
        <dbReference type="Google" id="ProtNLM"/>
    </source>
</evidence>
<organism evidence="1">
    <name type="scientific">Sesamum angustifolium</name>
    <dbReference type="NCBI Taxonomy" id="2727405"/>
    <lineage>
        <taxon>Eukaryota</taxon>
        <taxon>Viridiplantae</taxon>
        <taxon>Streptophyta</taxon>
        <taxon>Embryophyta</taxon>
        <taxon>Tracheophyta</taxon>
        <taxon>Spermatophyta</taxon>
        <taxon>Magnoliopsida</taxon>
        <taxon>eudicotyledons</taxon>
        <taxon>Gunneridae</taxon>
        <taxon>Pentapetalae</taxon>
        <taxon>asterids</taxon>
        <taxon>lamiids</taxon>
        <taxon>Lamiales</taxon>
        <taxon>Pedaliaceae</taxon>
        <taxon>Sesamum</taxon>
    </lineage>
</organism>
<protein>
    <recommendedName>
        <fullName evidence="2">DUF4283 domain-containing protein</fullName>
    </recommendedName>
</protein>
<reference evidence="1" key="2">
    <citation type="journal article" date="2024" name="Plant">
        <title>Genomic evolution and insights into agronomic trait innovations of Sesamum species.</title>
        <authorList>
            <person name="Miao H."/>
            <person name="Wang L."/>
            <person name="Qu L."/>
            <person name="Liu H."/>
            <person name="Sun Y."/>
            <person name="Le M."/>
            <person name="Wang Q."/>
            <person name="Wei S."/>
            <person name="Zheng Y."/>
            <person name="Lin W."/>
            <person name="Duan Y."/>
            <person name="Cao H."/>
            <person name="Xiong S."/>
            <person name="Wang X."/>
            <person name="Wei L."/>
            <person name="Li C."/>
            <person name="Ma Q."/>
            <person name="Ju M."/>
            <person name="Zhao R."/>
            <person name="Li G."/>
            <person name="Mu C."/>
            <person name="Tian Q."/>
            <person name="Mei H."/>
            <person name="Zhang T."/>
            <person name="Gao T."/>
            <person name="Zhang H."/>
        </authorList>
    </citation>
    <scope>NUCLEOTIDE SEQUENCE</scope>
    <source>
        <strain evidence="1">G01</strain>
    </source>
</reference>